<dbReference type="GO" id="GO:0014069">
    <property type="term" value="C:postsynaptic density"/>
    <property type="evidence" value="ECO:0007669"/>
    <property type="project" value="UniProtKB-SubCell"/>
</dbReference>
<dbReference type="AlphaFoldDB" id="A0AA36GIQ5"/>
<keyword evidence="12" id="KW-0472">Membrane</keyword>
<dbReference type="GO" id="GO:0006511">
    <property type="term" value="P:ubiquitin-dependent protein catabolic process"/>
    <property type="evidence" value="ECO:0007669"/>
    <property type="project" value="TreeGrafter"/>
</dbReference>
<comment type="catalytic activity">
    <reaction evidence="1">
        <text>S-ubiquitinyl-[E2 ubiquitin-conjugating enzyme]-L-cysteine + [acceptor protein]-L-lysine = [E2 ubiquitin-conjugating enzyme]-L-cysteine + N(6)-ubiquitinyl-[acceptor protein]-L-lysine.</text>
        <dbReference type="EC" id="2.3.2.26"/>
    </reaction>
</comment>
<dbReference type="FunFam" id="3.30.2410.10:FF:000012">
    <property type="entry name" value="Ubiquitin-protein ligase E3B"/>
    <property type="match status" value="1"/>
</dbReference>
<reference evidence="14" key="1">
    <citation type="submission" date="2023-06" db="EMBL/GenBank/DDBJ databases">
        <authorList>
            <person name="Delattre M."/>
        </authorList>
    </citation>
    <scope>NUCLEOTIDE SEQUENCE</scope>
    <source>
        <strain evidence="14">AF72</strain>
    </source>
</reference>
<comment type="caution">
    <text evidence="14">The sequence shown here is derived from an EMBL/GenBank/DDBJ whole genome shotgun (WGS) entry which is preliminary data.</text>
</comment>
<keyword evidence="12" id="KW-1133">Transmembrane helix</keyword>
<evidence type="ECO:0000256" key="7">
    <source>
        <dbReference type="ARBA" id="ARBA00034105"/>
    </source>
</evidence>
<evidence type="ECO:0000256" key="2">
    <source>
        <dbReference type="ARBA" id="ARBA00004906"/>
    </source>
</evidence>
<keyword evidence="5 10" id="KW-0833">Ubl conjugation pathway</keyword>
<dbReference type="Proteomes" id="UP001177023">
    <property type="component" value="Unassembled WGS sequence"/>
</dbReference>
<dbReference type="PROSITE" id="PS50237">
    <property type="entry name" value="HECT"/>
    <property type="match status" value="1"/>
</dbReference>
<feature type="active site" description="Glycyl thioester intermediate" evidence="10">
    <location>
        <position position="1160"/>
    </location>
</feature>
<dbReference type="EC" id="2.3.2.26" evidence="3"/>
<comment type="subcellular location">
    <subcellularLocation>
        <location evidence="7">Postsynaptic density</location>
    </subcellularLocation>
</comment>
<evidence type="ECO:0000256" key="3">
    <source>
        <dbReference type="ARBA" id="ARBA00012485"/>
    </source>
</evidence>
<dbReference type="InterPro" id="IPR000569">
    <property type="entry name" value="HECT_dom"/>
</dbReference>
<feature type="transmembrane region" description="Helical" evidence="12">
    <location>
        <begin position="58"/>
        <end position="80"/>
    </location>
</feature>
<feature type="compositionally biased region" description="Basic and acidic residues" evidence="11">
    <location>
        <begin position="135"/>
        <end position="145"/>
    </location>
</feature>
<keyword evidence="12" id="KW-0812">Transmembrane</keyword>
<keyword evidence="4" id="KW-0808">Transferase</keyword>
<evidence type="ECO:0000256" key="4">
    <source>
        <dbReference type="ARBA" id="ARBA00022679"/>
    </source>
</evidence>
<keyword evidence="6" id="KW-0770">Synapse</keyword>
<dbReference type="PANTHER" id="PTHR45700:SF3">
    <property type="entry name" value="UBIQUITIN-PROTEIN LIGASE E3B"/>
    <property type="match status" value="1"/>
</dbReference>
<protein>
    <recommendedName>
        <fullName evidence="8">Ubiquitin-protein ligase E3B</fullName>
        <ecNumber evidence="3">2.3.2.26</ecNumber>
    </recommendedName>
    <alternativeName>
        <fullName evidence="9">HECT-type ubiquitin transferase E3B</fullName>
    </alternativeName>
</protein>
<feature type="non-terminal residue" evidence="14">
    <location>
        <position position="1"/>
    </location>
</feature>
<dbReference type="PROSITE" id="PS50096">
    <property type="entry name" value="IQ"/>
    <property type="match status" value="1"/>
</dbReference>
<name>A0AA36GIQ5_9BILA</name>
<dbReference type="Gene3D" id="3.30.2410.10">
    <property type="entry name" value="Hect, E3 ligase catalytic domain"/>
    <property type="match status" value="1"/>
</dbReference>
<dbReference type="FunFam" id="3.30.2160.10:FF:000002">
    <property type="entry name" value="Putative Ubiquitin-protein ligase E3C"/>
    <property type="match status" value="1"/>
</dbReference>
<dbReference type="Pfam" id="PF00632">
    <property type="entry name" value="HECT"/>
    <property type="match status" value="1"/>
</dbReference>
<dbReference type="GO" id="GO:0061630">
    <property type="term" value="F:ubiquitin protein ligase activity"/>
    <property type="evidence" value="ECO:0007669"/>
    <property type="project" value="UniProtKB-EC"/>
</dbReference>
<dbReference type="EMBL" id="CATQJA010002709">
    <property type="protein sequence ID" value="CAJ0587122.1"/>
    <property type="molecule type" value="Genomic_DNA"/>
</dbReference>
<evidence type="ECO:0000256" key="11">
    <source>
        <dbReference type="SAM" id="MobiDB-lite"/>
    </source>
</evidence>
<dbReference type="SUPFAM" id="SSF56204">
    <property type="entry name" value="Hect, E3 ligase catalytic domain"/>
    <property type="match status" value="1"/>
</dbReference>
<evidence type="ECO:0000256" key="8">
    <source>
        <dbReference type="ARBA" id="ARBA00067505"/>
    </source>
</evidence>
<dbReference type="Gene3D" id="3.30.2160.10">
    <property type="entry name" value="Hect, E3 ligase catalytic domain"/>
    <property type="match status" value="1"/>
</dbReference>
<evidence type="ECO:0000256" key="5">
    <source>
        <dbReference type="ARBA" id="ARBA00022786"/>
    </source>
</evidence>
<proteinExistence type="predicted"/>
<evidence type="ECO:0000259" key="13">
    <source>
        <dbReference type="PROSITE" id="PS50237"/>
    </source>
</evidence>
<evidence type="ECO:0000256" key="12">
    <source>
        <dbReference type="SAM" id="Phobius"/>
    </source>
</evidence>
<dbReference type="CDD" id="cd00078">
    <property type="entry name" value="HECTc"/>
    <property type="match status" value="1"/>
</dbReference>
<dbReference type="InterPro" id="IPR044611">
    <property type="entry name" value="E3A/B/C-like"/>
</dbReference>
<gene>
    <name evidence="14" type="ORF">MSPICULIGERA_LOCUS25099</name>
</gene>
<dbReference type="InterPro" id="IPR032006">
    <property type="entry name" value="TMIE"/>
</dbReference>
<dbReference type="InterPro" id="IPR035983">
    <property type="entry name" value="Hect_E3_ubiquitin_ligase"/>
</dbReference>
<evidence type="ECO:0000313" key="15">
    <source>
        <dbReference type="Proteomes" id="UP001177023"/>
    </source>
</evidence>
<evidence type="ECO:0000256" key="10">
    <source>
        <dbReference type="PROSITE-ProRule" id="PRU00104"/>
    </source>
</evidence>
<dbReference type="PANTHER" id="PTHR45700">
    <property type="entry name" value="UBIQUITIN-PROTEIN LIGASE E3C"/>
    <property type="match status" value="1"/>
</dbReference>
<dbReference type="SMART" id="SM00119">
    <property type="entry name" value="HECTc"/>
    <property type="match status" value="1"/>
</dbReference>
<evidence type="ECO:0000256" key="9">
    <source>
        <dbReference type="ARBA" id="ARBA00077267"/>
    </source>
</evidence>
<dbReference type="Pfam" id="PF16038">
    <property type="entry name" value="TMIE"/>
    <property type="match status" value="1"/>
</dbReference>
<comment type="pathway">
    <text evidence="2">Protein modification; protein ubiquitination.</text>
</comment>
<keyword evidence="15" id="KW-1185">Reference proteome</keyword>
<accession>A0AA36GIQ5</accession>
<feature type="region of interest" description="Disordered" evidence="11">
    <location>
        <begin position="124"/>
        <end position="163"/>
    </location>
</feature>
<sequence length="1192" mass="134049">MPGVTAVCQWATHPPGHPRFPGPTSRASAPDPRFRRSAMNGDETLSALDEYVAPGLRLWMLIALVSGVLLVMVVIVCCFMRIRIPRTKRQIDLIAARRKMRGKKKSTVNQSDEKSTAIVMNSMQRGHRASGSGSARKDKLARDEQEALQQHRGSRTHTTKCGDKMDPAKVTLLQADVRGFLARQRFRKELCEKIRTSLASFEKLGNTVEKKSLPNSEFLKIALPFIRYAEYPRDLFELSLTCRYMVHSLGSSNKNENLAAIFLQKERLQDGRRLVNGIYTEIPGILAKIEGEKVSEVKCWQALVHWAVVFNSTSSWALVKGNAAIQQILNSLCSKMAAPLHDPENYLKIAGSLYLAVNEARPLTSLETVNALFLLLFKPLQADPPPSDLMHIFALHVFTAPGLLLHLSKSSLELLTASKLLVQILGVFLKDHQALKSLDPVKALNLIGNLCHLGDLNNLLLVEHLLDWSRILNQLMEICRGAILQKNEKCSRTYWHPVFGGYKARLSPGSEASIPHVSRQLRFLWGRQLTNCLFGKLLPSIDPNSEQSKKIRGEASEIGHAIQRLWKKIGSIGVTEETVSLNRPLSMTTIVCQLFMNALSTFSQFRSEILSGICREDTLLVPLWTYLKSSENHASSSSESGPLPIFLSYYSTDPCTPHLAPLHLFCDASALTISILDEEEMYDKGIPFSQQMLCEIAQFSNLFCFRVVWNGLIDLKDPRAMALFHSVHNLNSHLHARDSRRSFTRDPNFWHASDVKSSVLTSEFDKKTERGLFLMEQMSHLTSLKERMVLFRRMVQTDKNTRHHAPNMITICRNRLVEDGYRQLAPMTPAALRHTIRVRFVNQQGLDEAGIDQDGVFKEFLEITLRQVFDPALSLFGTGSSGQLYPSATSSINEDHLSLFNYVGRLLAKAVYEGLVIDVQLAPALLASVLGSGPLSSFDELATLDPELYKNLTYVKRYKDTGDVSDLALTFSIDEDFLGSLTTIDLVPGGRAVAVTNENTLFYIHKMAQYRVSIQTKHQQKAFVDGFQSVLSREWLFLFSPHELQHLISGSSSDIDLGDLRKHVQYYGGFHSNHRLIKWLWQILESDFTAEERRLFLKFVTSCSRGPLLGFAYLEPPFSIRCVEVSDDQDQGDTLASVVRGFLAIKRKEAPGRLPTASTCFNLLKLPNYSKKSTLLQKLRYAIHSETGFELS</sequence>
<evidence type="ECO:0000256" key="6">
    <source>
        <dbReference type="ARBA" id="ARBA00023018"/>
    </source>
</evidence>
<evidence type="ECO:0000313" key="14">
    <source>
        <dbReference type="EMBL" id="CAJ0587122.1"/>
    </source>
</evidence>
<dbReference type="GO" id="GO:0000209">
    <property type="term" value="P:protein polyubiquitination"/>
    <property type="evidence" value="ECO:0007669"/>
    <property type="project" value="InterPro"/>
</dbReference>
<feature type="domain" description="HECT" evidence="13">
    <location>
        <begin position="828"/>
        <end position="1192"/>
    </location>
</feature>
<dbReference type="Gene3D" id="3.90.1750.10">
    <property type="entry name" value="Hect, E3 ligase catalytic domains"/>
    <property type="match status" value="1"/>
</dbReference>
<organism evidence="14 15">
    <name type="scientific">Mesorhabditis spiculigera</name>
    <dbReference type="NCBI Taxonomy" id="96644"/>
    <lineage>
        <taxon>Eukaryota</taxon>
        <taxon>Metazoa</taxon>
        <taxon>Ecdysozoa</taxon>
        <taxon>Nematoda</taxon>
        <taxon>Chromadorea</taxon>
        <taxon>Rhabditida</taxon>
        <taxon>Rhabditina</taxon>
        <taxon>Rhabditomorpha</taxon>
        <taxon>Rhabditoidea</taxon>
        <taxon>Rhabditidae</taxon>
        <taxon>Mesorhabditinae</taxon>
        <taxon>Mesorhabditis</taxon>
    </lineage>
</organism>
<evidence type="ECO:0000256" key="1">
    <source>
        <dbReference type="ARBA" id="ARBA00000885"/>
    </source>
</evidence>